<keyword evidence="1" id="KW-0732">Signal</keyword>
<sequence>MKTLTLLCFRLLFHFGYFVRNIVQWNLNLLFCRILIQINDINIAELVGNCSNIQIIHEVAYYYNTPLVNLFNFTKESIKFNNLTSSNTSPLNH</sequence>
<gene>
    <name evidence="2" type="ORF">ECANGB1_2624</name>
</gene>
<dbReference type="AlphaFoldDB" id="A0A1Y1S9K1"/>
<feature type="signal peptide" evidence="1">
    <location>
        <begin position="1"/>
        <end position="18"/>
    </location>
</feature>
<dbReference type="EMBL" id="LWDP01000003">
    <property type="protein sequence ID" value="ORD95100.1"/>
    <property type="molecule type" value="Genomic_DNA"/>
</dbReference>
<keyword evidence="3" id="KW-1185">Reference proteome</keyword>
<protein>
    <recommendedName>
        <fullName evidence="4">Secreted protein</fullName>
    </recommendedName>
</protein>
<accession>A0A1Y1S9K1</accession>
<comment type="caution">
    <text evidence="2">The sequence shown here is derived from an EMBL/GenBank/DDBJ whole genome shotgun (WGS) entry which is preliminary data.</text>
</comment>
<evidence type="ECO:0008006" key="4">
    <source>
        <dbReference type="Google" id="ProtNLM"/>
    </source>
</evidence>
<name>A0A1Y1S9K1_9MICR</name>
<feature type="chain" id="PRO_5012665997" description="Secreted protein" evidence="1">
    <location>
        <begin position="19"/>
        <end position="93"/>
    </location>
</feature>
<organism evidence="2 3">
    <name type="scientific">Enterospora canceri</name>
    <dbReference type="NCBI Taxonomy" id="1081671"/>
    <lineage>
        <taxon>Eukaryota</taxon>
        <taxon>Fungi</taxon>
        <taxon>Fungi incertae sedis</taxon>
        <taxon>Microsporidia</taxon>
        <taxon>Enterocytozoonidae</taxon>
        <taxon>Enterospora</taxon>
    </lineage>
</organism>
<reference evidence="2 3" key="1">
    <citation type="journal article" date="2017" name="Environ. Microbiol.">
        <title>Decay of the glycolytic pathway and adaptation to intranuclear parasitism within Enterocytozoonidae microsporidia.</title>
        <authorList>
            <person name="Wiredu Boakye D."/>
            <person name="Jaroenlak P."/>
            <person name="Prachumwat A."/>
            <person name="Williams T.A."/>
            <person name="Bateman K.S."/>
            <person name="Itsathitphaisarn O."/>
            <person name="Sritunyalucksana K."/>
            <person name="Paszkiewicz K.H."/>
            <person name="Moore K.A."/>
            <person name="Stentiford G.D."/>
            <person name="Williams B.A."/>
        </authorList>
    </citation>
    <scope>NUCLEOTIDE SEQUENCE [LARGE SCALE GENOMIC DNA]</scope>
    <source>
        <strain evidence="2 3">GB1</strain>
    </source>
</reference>
<dbReference type="VEuPathDB" id="MicrosporidiaDB:ECANGB1_2624"/>
<evidence type="ECO:0000313" key="3">
    <source>
        <dbReference type="Proteomes" id="UP000192639"/>
    </source>
</evidence>
<proteinExistence type="predicted"/>
<evidence type="ECO:0000313" key="2">
    <source>
        <dbReference type="EMBL" id="ORD95100.1"/>
    </source>
</evidence>
<evidence type="ECO:0000256" key="1">
    <source>
        <dbReference type="SAM" id="SignalP"/>
    </source>
</evidence>
<dbReference type="Proteomes" id="UP000192639">
    <property type="component" value="Unassembled WGS sequence"/>
</dbReference>